<keyword evidence="2" id="KW-0547">Nucleotide-binding</keyword>
<dbReference type="InterPro" id="IPR000212">
    <property type="entry name" value="DNA_helicase_UvrD/REP"/>
</dbReference>
<evidence type="ECO:0000313" key="3">
    <source>
        <dbReference type="Proteomes" id="UP000216752"/>
    </source>
</evidence>
<reference evidence="2" key="1">
    <citation type="submission" date="2024-05" db="EMBL/GenBank/DDBJ databases">
        <title>Isolation and characterization of Sporomusa carbonis sp. nov., a carboxydotrophic hydrogenogen in the genus of Sporomusa isolated from a charcoal burning pile.</title>
        <authorList>
            <person name="Boeer T."/>
            <person name="Rosenbaum F."/>
            <person name="Eysell L."/>
            <person name="Mueller V."/>
            <person name="Daniel R."/>
            <person name="Poehlein A."/>
        </authorList>
    </citation>
    <scope>NUCLEOTIDE SEQUENCE [LARGE SCALE GENOMIC DNA]</scope>
    <source>
        <strain evidence="2">DSM 10669</strain>
    </source>
</reference>
<dbReference type="RefSeq" id="WP_094607175.1">
    <property type="nucleotide sequence ID" value="NZ_CP155573.1"/>
</dbReference>
<dbReference type="GO" id="GO:0003678">
    <property type="term" value="F:DNA helicase activity"/>
    <property type="evidence" value="ECO:0007669"/>
    <property type="project" value="UniProtKB-EC"/>
</dbReference>
<keyword evidence="2" id="KW-0347">Helicase</keyword>
<dbReference type="Proteomes" id="UP000216752">
    <property type="component" value="Chromosome"/>
</dbReference>
<dbReference type="EMBL" id="CP155573">
    <property type="protein sequence ID" value="XFO69586.1"/>
    <property type="molecule type" value="Genomic_DNA"/>
</dbReference>
<accession>A0ABZ3IVQ1</accession>
<proteinExistence type="predicted"/>
<dbReference type="Pfam" id="PF13538">
    <property type="entry name" value="UvrD_C_2"/>
    <property type="match status" value="1"/>
</dbReference>
<feature type="domain" description="UvrD-like helicase C-terminal" evidence="1">
    <location>
        <begin position="583"/>
        <end position="632"/>
    </location>
</feature>
<keyword evidence="2" id="KW-0067">ATP-binding</keyword>
<dbReference type="SUPFAM" id="SSF52540">
    <property type="entry name" value="P-loop containing nucleoside triphosphate hydrolases"/>
    <property type="match status" value="1"/>
</dbReference>
<organism evidence="2 3">
    <name type="scientific">Sporomusa silvacetica DSM 10669</name>
    <dbReference type="NCBI Taxonomy" id="1123289"/>
    <lineage>
        <taxon>Bacteria</taxon>
        <taxon>Bacillati</taxon>
        <taxon>Bacillota</taxon>
        <taxon>Negativicutes</taxon>
        <taxon>Selenomonadales</taxon>
        <taxon>Sporomusaceae</taxon>
        <taxon>Sporomusa</taxon>
    </lineage>
</organism>
<keyword evidence="3" id="KW-1185">Reference proteome</keyword>
<dbReference type="PANTHER" id="PTHR11070">
    <property type="entry name" value="UVRD / RECB / PCRA DNA HELICASE FAMILY MEMBER"/>
    <property type="match status" value="1"/>
</dbReference>
<dbReference type="Gene3D" id="3.40.50.300">
    <property type="entry name" value="P-loop containing nucleotide triphosphate hydrolases"/>
    <property type="match status" value="2"/>
</dbReference>
<dbReference type="EC" id="3.6.4.12" evidence="2"/>
<sequence length="720" mass="82774">MKKQILSEAYYKDMCSSKLIEYIEENITNLDDANVYYHYPALRELDEKPLYPSVFIISPRHGVIIFKCDSITRDRELENLIELDLDLERMEELIFAKLLKSSNRKMKSGKRALSFNLTSALYVPNYSGKEVFADFNCKVIVNNQDVKTFFEDCEEAEISSEILQEIYALVDASKAIVKPKERAILESDRTSKAYILKQLEEEIAEFDDSQKYAALSQLEGPQRIRGLAGSGKTVILCIKAALLHLNNPNKRILYTFMTKSLYDYIQLLITRFYRILSDGKLPDFENCIHIRHAWGGQNVKGVYFDCCRKNSITPSTYNEASTMAGPKDAFDYVCLSLLEKTKGFLEKSYDYVLIDEAQDFKPSFYQICRAMVNNDCIVWSYDELQNIFDVKIQDTITTFKNKYGATGINLSELQKNHPDMENDIVLSKCYRNPKEILVTAHAIGFGIYNDTLIQMLENNSHWEDLGYSVSAGNCQPNEDMIIIRLEKNSPLSISKMQSADELIKLYSANDIDEEVSWVTNSIEEAIKKDGLRADDIIVISLDDRYSKSYFSKISQALYEKKIFSHNLSDNFYEKGFSEDECVTLSTIYKAKGNEAAMVFVVGSDVFEHNKDDRKMRNKAFTAFTRAKAWLRISGINIKWHSLWYEINQVKEKQFKLEFPYKEAHVIQRDLDVINSQAAKKREIIQEMLSKAKKSGIHISDKEIIQAFQGDKFSGDGSEAE</sequence>
<dbReference type="PANTHER" id="PTHR11070:SF2">
    <property type="entry name" value="ATP-DEPENDENT DNA HELICASE SRS2"/>
    <property type="match status" value="1"/>
</dbReference>
<evidence type="ECO:0000313" key="2">
    <source>
        <dbReference type="EMBL" id="XFO69586.1"/>
    </source>
</evidence>
<dbReference type="InterPro" id="IPR027785">
    <property type="entry name" value="UvrD-like_helicase_C"/>
</dbReference>
<name>A0ABZ3IVQ1_9FIRM</name>
<protein>
    <submittedName>
        <fullName evidence="2">ATP-dependent DNA helicase Rep</fullName>
        <ecNumber evidence="2">3.6.4.12</ecNumber>
    </submittedName>
</protein>
<evidence type="ECO:0000259" key="1">
    <source>
        <dbReference type="Pfam" id="PF13538"/>
    </source>
</evidence>
<gene>
    <name evidence="2" type="primary">rep_3</name>
    <name evidence="2" type="ORF">SPSIL_058200</name>
</gene>
<keyword evidence="2" id="KW-0378">Hydrolase</keyword>
<dbReference type="GO" id="GO:0016787">
    <property type="term" value="F:hydrolase activity"/>
    <property type="evidence" value="ECO:0007669"/>
    <property type="project" value="UniProtKB-KW"/>
</dbReference>
<dbReference type="InterPro" id="IPR027417">
    <property type="entry name" value="P-loop_NTPase"/>
</dbReference>